<dbReference type="InterPro" id="IPR029005">
    <property type="entry name" value="LIM-bd/SEUSS"/>
</dbReference>
<feature type="compositionally biased region" description="Polar residues" evidence="3">
    <location>
        <begin position="320"/>
        <end position="352"/>
    </location>
</feature>
<dbReference type="PROSITE" id="PS51957">
    <property type="entry name" value="LID"/>
    <property type="match status" value="1"/>
</dbReference>
<accession>A0A6F9DIX7</accession>
<name>A0A6F9DIX7_9ASCI</name>
<dbReference type="GO" id="GO:0030274">
    <property type="term" value="F:LIM domain binding"/>
    <property type="evidence" value="ECO:0007669"/>
    <property type="project" value="UniProtKB-UniRule"/>
</dbReference>
<feature type="compositionally biased region" description="Basic residues" evidence="3">
    <location>
        <begin position="246"/>
        <end position="256"/>
    </location>
</feature>
<gene>
    <name evidence="5" type="primary">Ldb2</name>
</gene>
<comment type="similarity">
    <text evidence="1 2">Belongs to the LDB family.</text>
</comment>
<dbReference type="Pfam" id="PF01803">
    <property type="entry name" value="LIM_bind"/>
    <property type="match status" value="1"/>
</dbReference>
<dbReference type="InterPro" id="IPR041363">
    <property type="entry name" value="LID"/>
</dbReference>
<dbReference type="AlphaFoldDB" id="A0A6F9DIX7"/>
<evidence type="ECO:0000313" key="5">
    <source>
        <dbReference type="EMBL" id="CAB3263407.1"/>
    </source>
</evidence>
<feature type="domain" description="LIM interaction" evidence="4">
    <location>
        <begin position="277"/>
        <end position="316"/>
    </location>
</feature>
<organism evidence="5">
    <name type="scientific">Phallusia mammillata</name>
    <dbReference type="NCBI Taxonomy" id="59560"/>
    <lineage>
        <taxon>Eukaryota</taxon>
        <taxon>Metazoa</taxon>
        <taxon>Chordata</taxon>
        <taxon>Tunicata</taxon>
        <taxon>Ascidiacea</taxon>
        <taxon>Phlebobranchia</taxon>
        <taxon>Ascidiidae</taxon>
        <taxon>Phallusia</taxon>
    </lineage>
</organism>
<dbReference type="EMBL" id="LR787545">
    <property type="protein sequence ID" value="CAB3263407.1"/>
    <property type="molecule type" value="mRNA"/>
</dbReference>
<protein>
    <submittedName>
        <fullName evidence="5">LIM domain-binding protein 2-like</fullName>
    </submittedName>
</protein>
<evidence type="ECO:0000259" key="4">
    <source>
        <dbReference type="PROSITE" id="PS51957"/>
    </source>
</evidence>
<reference evidence="5" key="1">
    <citation type="submission" date="2020-04" db="EMBL/GenBank/DDBJ databases">
        <authorList>
            <person name="Neveu A P."/>
        </authorList>
    </citation>
    <scope>NUCLEOTIDE SEQUENCE</scope>
    <source>
        <tissue evidence="5">Whole embryo</tissue>
    </source>
</reference>
<evidence type="ECO:0000256" key="3">
    <source>
        <dbReference type="SAM" id="MobiDB-lite"/>
    </source>
</evidence>
<evidence type="ECO:0000256" key="2">
    <source>
        <dbReference type="PROSITE-ProRule" id="PRU01302"/>
    </source>
</evidence>
<proteinExistence type="evidence at transcript level"/>
<feature type="compositionally biased region" description="Polar residues" evidence="3">
    <location>
        <begin position="257"/>
        <end position="266"/>
    </location>
</feature>
<feature type="region of interest" description="Disordered" evidence="3">
    <location>
        <begin position="236"/>
        <end position="271"/>
    </location>
</feature>
<evidence type="ECO:0000256" key="1">
    <source>
        <dbReference type="ARBA" id="ARBA00006928"/>
    </source>
</evidence>
<sequence>MPIRPNSNPNMDMPNRPMPCMVPPDYRIHQMNRRLQERMEDCDNQWWNAFATEFFDDKATFTLSFFLEDGLKRYTIGRTLIPRFFRTMFDSGVVDMNIVLRHPKDFPSNAGITLDCEQATMVTHHTKPVPTKVCAEGHLCVDFIADELMRIRSWHFAIRSHLEYIPKQAPMQNPGMLEDLCKNTTRQGLTSAMLNYLKMCVIIEPMKELMSRQKACNMDPRDCLKSCLFQKWQRMLNPPTDTARPGTKRPSRKRKNSTTNPANAVQGQKKKVFTTSDVMMVGEPTLMGSEFGEDDERMITRLENQFDTPLPVKSEDHDTSAASFPSVSSPTHTPSQWQQPTTSVPSTIQQQAPHVKSEPGDVSSNSTPPLYTTPPLSTST</sequence>
<feature type="region of interest" description="Disordered" evidence="3">
    <location>
        <begin position="309"/>
        <end position="380"/>
    </location>
</feature>
<dbReference type="PANTHER" id="PTHR10378">
    <property type="entry name" value="LIM DOMAIN-BINDING PROTEIN"/>
    <property type="match status" value="1"/>
</dbReference>
<dbReference type="Pfam" id="PF17916">
    <property type="entry name" value="LID"/>
    <property type="match status" value="1"/>
</dbReference>
<feature type="compositionally biased region" description="Low complexity" evidence="3">
    <location>
        <begin position="363"/>
        <end position="380"/>
    </location>
</feature>